<evidence type="ECO:0000313" key="1">
    <source>
        <dbReference type="EMBL" id="KAK9739494.1"/>
    </source>
</evidence>
<dbReference type="Proteomes" id="UP001458880">
    <property type="component" value="Unassembled WGS sequence"/>
</dbReference>
<reference evidence="1 2" key="1">
    <citation type="journal article" date="2024" name="BMC Genomics">
        <title>De novo assembly and annotation of Popillia japonica's genome with initial clues to its potential as an invasive pest.</title>
        <authorList>
            <person name="Cucini C."/>
            <person name="Boschi S."/>
            <person name="Funari R."/>
            <person name="Cardaioli E."/>
            <person name="Iannotti N."/>
            <person name="Marturano G."/>
            <person name="Paoli F."/>
            <person name="Bruttini M."/>
            <person name="Carapelli A."/>
            <person name="Frati F."/>
            <person name="Nardi F."/>
        </authorList>
    </citation>
    <scope>NUCLEOTIDE SEQUENCE [LARGE SCALE GENOMIC DNA]</scope>
    <source>
        <strain evidence="1">DMR45628</strain>
    </source>
</reference>
<sequence>MLAYQFTQDFISKGLQYTPPERVLASRNLWKDNVDVSTNLTRPINAIFLVKYQKVIILISLGRSTKYTLNLAKQGIRSSYESEVSVVVGEQTSNSQYWKREDQEENICIEKEGRTIAKRDSHSFEDASDLTLQIVFSCIFSGAVSRTLDTNEHIGAGLCEKRENHWTDGRNRRTGMGRKREPSTRTVIGGIQDKAG</sequence>
<dbReference type="AlphaFoldDB" id="A0AAW1LZT1"/>
<protein>
    <submittedName>
        <fullName evidence="1">Uncharacterized protein</fullName>
    </submittedName>
</protein>
<name>A0AAW1LZT1_POPJA</name>
<evidence type="ECO:0000313" key="2">
    <source>
        <dbReference type="Proteomes" id="UP001458880"/>
    </source>
</evidence>
<dbReference type="EMBL" id="JASPKY010000074">
    <property type="protein sequence ID" value="KAK9739494.1"/>
    <property type="molecule type" value="Genomic_DNA"/>
</dbReference>
<accession>A0AAW1LZT1</accession>
<keyword evidence="2" id="KW-1185">Reference proteome</keyword>
<proteinExistence type="predicted"/>
<organism evidence="1 2">
    <name type="scientific">Popillia japonica</name>
    <name type="common">Japanese beetle</name>
    <dbReference type="NCBI Taxonomy" id="7064"/>
    <lineage>
        <taxon>Eukaryota</taxon>
        <taxon>Metazoa</taxon>
        <taxon>Ecdysozoa</taxon>
        <taxon>Arthropoda</taxon>
        <taxon>Hexapoda</taxon>
        <taxon>Insecta</taxon>
        <taxon>Pterygota</taxon>
        <taxon>Neoptera</taxon>
        <taxon>Endopterygota</taxon>
        <taxon>Coleoptera</taxon>
        <taxon>Polyphaga</taxon>
        <taxon>Scarabaeiformia</taxon>
        <taxon>Scarabaeidae</taxon>
        <taxon>Rutelinae</taxon>
        <taxon>Popillia</taxon>
    </lineage>
</organism>
<gene>
    <name evidence="1" type="ORF">QE152_g8977</name>
</gene>
<comment type="caution">
    <text evidence="1">The sequence shown here is derived from an EMBL/GenBank/DDBJ whole genome shotgun (WGS) entry which is preliminary data.</text>
</comment>